<accession>A0A3R9R0G0</accession>
<gene>
    <name evidence="1" type="ORF">EDE15_0440</name>
</gene>
<dbReference type="AlphaFoldDB" id="A0A3R9R0G0"/>
<keyword evidence="2" id="KW-1185">Reference proteome</keyword>
<organism evidence="1 2">
    <name type="scientific">Edaphobacter aggregans</name>
    <dbReference type="NCBI Taxonomy" id="570835"/>
    <lineage>
        <taxon>Bacteria</taxon>
        <taxon>Pseudomonadati</taxon>
        <taxon>Acidobacteriota</taxon>
        <taxon>Terriglobia</taxon>
        <taxon>Terriglobales</taxon>
        <taxon>Acidobacteriaceae</taxon>
        <taxon>Edaphobacter</taxon>
    </lineage>
</organism>
<proteinExistence type="predicted"/>
<sequence>MRSYSSCLGGAYPTLVLSDRKYSCHFWVITVVRRLEIDVQTSRELKASSCKHAFVASFQLKISGKCKKKLRKLRADKVRAIKIQGRRALHTTLRAQLDSMRSIVLTQILQSSGDDLCA</sequence>
<protein>
    <submittedName>
        <fullName evidence="1">Uncharacterized protein</fullName>
    </submittedName>
</protein>
<evidence type="ECO:0000313" key="2">
    <source>
        <dbReference type="Proteomes" id="UP000269669"/>
    </source>
</evidence>
<evidence type="ECO:0000313" key="1">
    <source>
        <dbReference type="EMBL" id="RSL14970.1"/>
    </source>
</evidence>
<dbReference type="EMBL" id="RSDW01000001">
    <property type="protein sequence ID" value="RSL14970.1"/>
    <property type="molecule type" value="Genomic_DNA"/>
</dbReference>
<name>A0A3R9R0G0_9BACT</name>
<reference evidence="1 2" key="1">
    <citation type="submission" date="2018-12" db="EMBL/GenBank/DDBJ databases">
        <title>Sequencing of bacterial isolates from soil warming experiment in Harvard Forest, Massachusetts, USA.</title>
        <authorList>
            <person name="Deangelis K."/>
        </authorList>
    </citation>
    <scope>NUCLEOTIDE SEQUENCE [LARGE SCALE GENOMIC DNA]</scope>
    <source>
        <strain evidence="1 2">EB153</strain>
    </source>
</reference>
<dbReference type="Proteomes" id="UP000269669">
    <property type="component" value="Unassembled WGS sequence"/>
</dbReference>
<comment type="caution">
    <text evidence="1">The sequence shown here is derived from an EMBL/GenBank/DDBJ whole genome shotgun (WGS) entry which is preliminary data.</text>
</comment>